<dbReference type="InterPro" id="IPR001789">
    <property type="entry name" value="Sig_transdc_resp-reg_receiver"/>
</dbReference>
<proteinExistence type="predicted"/>
<dbReference type="PANTHER" id="PTHR44591:SF20">
    <property type="entry name" value="PROTEIN PILH"/>
    <property type="match status" value="1"/>
</dbReference>
<dbReference type="InterPro" id="IPR050595">
    <property type="entry name" value="Bact_response_regulator"/>
</dbReference>
<dbReference type="AlphaFoldDB" id="A0A286GIG7"/>
<evidence type="ECO:0000313" key="5">
    <source>
        <dbReference type="Proteomes" id="UP000219621"/>
    </source>
</evidence>
<dbReference type="InterPro" id="IPR011006">
    <property type="entry name" value="CheY-like_superfamily"/>
</dbReference>
<evidence type="ECO:0000256" key="1">
    <source>
        <dbReference type="ARBA" id="ARBA00022553"/>
    </source>
</evidence>
<accession>A0A286GIG7</accession>
<keyword evidence="1 2" id="KW-0597">Phosphoprotein</keyword>
<feature type="domain" description="Response regulatory" evidence="3">
    <location>
        <begin position="20"/>
        <end position="135"/>
    </location>
</feature>
<dbReference type="SMART" id="SM00448">
    <property type="entry name" value="REC"/>
    <property type="match status" value="1"/>
</dbReference>
<dbReference type="OrthoDB" id="7774278at2"/>
<dbReference type="EMBL" id="OCNJ01000004">
    <property type="protein sequence ID" value="SOD95272.1"/>
    <property type="molecule type" value="Genomic_DNA"/>
</dbReference>
<evidence type="ECO:0000259" key="3">
    <source>
        <dbReference type="PROSITE" id="PS50110"/>
    </source>
</evidence>
<keyword evidence="5" id="KW-1185">Reference proteome</keyword>
<feature type="modified residue" description="4-aspartylphosphate" evidence="2">
    <location>
        <position position="70"/>
    </location>
</feature>
<reference evidence="4 5" key="1">
    <citation type="submission" date="2017-09" db="EMBL/GenBank/DDBJ databases">
        <authorList>
            <person name="Ehlers B."/>
            <person name="Leendertz F.H."/>
        </authorList>
    </citation>
    <scope>NUCLEOTIDE SEQUENCE [LARGE SCALE GENOMIC DNA]</scope>
    <source>
        <strain evidence="4 5">USBA 140</strain>
    </source>
</reference>
<gene>
    <name evidence="4" type="ORF">SAMN05421508_104284</name>
</gene>
<dbReference type="Pfam" id="PF00072">
    <property type="entry name" value="Response_reg"/>
    <property type="match status" value="1"/>
</dbReference>
<dbReference type="GO" id="GO:0000160">
    <property type="term" value="P:phosphorelay signal transduction system"/>
    <property type="evidence" value="ECO:0007669"/>
    <property type="project" value="InterPro"/>
</dbReference>
<protein>
    <submittedName>
        <fullName evidence="4">Response regulator receiver domain-containing protein</fullName>
    </submittedName>
</protein>
<sequence length="142" mass="15338">MDADDGGEARIGRADGSQPSVLIVDDDFLIAEYLREVVEDAGCRVCATAATAEDAVAEALRFRPDVVLMDVRLRGAGDGVDAALRIHARLGTPVVFITGSNEPETMRRIYADHPRGILVKPILPEQLVASLRDVIAEEDEAR</sequence>
<organism evidence="4 5">
    <name type="scientific">Caenispirillum bisanense</name>
    <dbReference type="NCBI Taxonomy" id="414052"/>
    <lineage>
        <taxon>Bacteria</taxon>
        <taxon>Pseudomonadati</taxon>
        <taxon>Pseudomonadota</taxon>
        <taxon>Alphaproteobacteria</taxon>
        <taxon>Rhodospirillales</taxon>
        <taxon>Novispirillaceae</taxon>
        <taxon>Caenispirillum</taxon>
    </lineage>
</organism>
<dbReference type="PANTHER" id="PTHR44591">
    <property type="entry name" value="STRESS RESPONSE REGULATOR PROTEIN 1"/>
    <property type="match status" value="1"/>
</dbReference>
<evidence type="ECO:0000256" key="2">
    <source>
        <dbReference type="PROSITE-ProRule" id="PRU00169"/>
    </source>
</evidence>
<dbReference type="Proteomes" id="UP000219621">
    <property type="component" value="Unassembled WGS sequence"/>
</dbReference>
<dbReference type="SUPFAM" id="SSF52172">
    <property type="entry name" value="CheY-like"/>
    <property type="match status" value="1"/>
</dbReference>
<dbReference type="RefSeq" id="WP_097279238.1">
    <property type="nucleotide sequence ID" value="NZ_OCNJ01000004.1"/>
</dbReference>
<evidence type="ECO:0000313" key="4">
    <source>
        <dbReference type="EMBL" id="SOD95272.1"/>
    </source>
</evidence>
<dbReference type="PROSITE" id="PS50110">
    <property type="entry name" value="RESPONSE_REGULATORY"/>
    <property type="match status" value="1"/>
</dbReference>
<name>A0A286GIG7_9PROT</name>
<dbReference type="Gene3D" id="3.40.50.2300">
    <property type="match status" value="1"/>
</dbReference>